<dbReference type="AlphaFoldDB" id="A0A0E9SDG7"/>
<reference evidence="1" key="2">
    <citation type="journal article" date="2015" name="Fish Shellfish Immunol.">
        <title>Early steps in the European eel (Anguilla anguilla)-Vibrio vulnificus interaction in the gills: Role of the RtxA13 toxin.</title>
        <authorList>
            <person name="Callol A."/>
            <person name="Pajuelo D."/>
            <person name="Ebbesson L."/>
            <person name="Teles M."/>
            <person name="MacKenzie S."/>
            <person name="Amaro C."/>
        </authorList>
    </citation>
    <scope>NUCLEOTIDE SEQUENCE</scope>
</reference>
<evidence type="ECO:0000313" key="1">
    <source>
        <dbReference type="EMBL" id="JAH38568.1"/>
    </source>
</evidence>
<dbReference type="EMBL" id="GBXM01070009">
    <property type="protein sequence ID" value="JAH38568.1"/>
    <property type="molecule type" value="Transcribed_RNA"/>
</dbReference>
<protein>
    <submittedName>
        <fullName evidence="1">Uncharacterized protein</fullName>
    </submittedName>
</protein>
<name>A0A0E9SDG7_ANGAN</name>
<proteinExistence type="predicted"/>
<sequence length="39" mass="4455">MAPPLPPLFRGRVPKQHRKLQWQGIYTGQSLTSDHPTTN</sequence>
<accession>A0A0E9SDG7</accession>
<reference evidence="1" key="1">
    <citation type="submission" date="2014-11" db="EMBL/GenBank/DDBJ databases">
        <authorList>
            <person name="Amaro Gonzalez C."/>
        </authorList>
    </citation>
    <scope>NUCLEOTIDE SEQUENCE</scope>
</reference>
<organism evidence="1">
    <name type="scientific">Anguilla anguilla</name>
    <name type="common">European freshwater eel</name>
    <name type="synonym">Muraena anguilla</name>
    <dbReference type="NCBI Taxonomy" id="7936"/>
    <lineage>
        <taxon>Eukaryota</taxon>
        <taxon>Metazoa</taxon>
        <taxon>Chordata</taxon>
        <taxon>Craniata</taxon>
        <taxon>Vertebrata</taxon>
        <taxon>Euteleostomi</taxon>
        <taxon>Actinopterygii</taxon>
        <taxon>Neopterygii</taxon>
        <taxon>Teleostei</taxon>
        <taxon>Anguilliformes</taxon>
        <taxon>Anguillidae</taxon>
        <taxon>Anguilla</taxon>
    </lineage>
</organism>